<dbReference type="Proteomes" id="UP001201701">
    <property type="component" value="Unassembled WGS sequence"/>
</dbReference>
<dbReference type="InterPro" id="IPR029045">
    <property type="entry name" value="ClpP/crotonase-like_dom_sf"/>
</dbReference>
<dbReference type="Gene3D" id="3.90.226.10">
    <property type="entry name" value="2-enoyl-CoA Hydratase, Chain A, domain 1"/>
    <property type="match status" value="1"/>
</dbReference>
<protein>
    <submittedName>
        <fullName evidence="1">Peptidase S41</fullName>
    </submittedName>
</protein>
<proteinExistence type="predicted"/>
<organism evidence="1 2">
    <name type="scientific">Mesorhizobium retamae</name>
    <dbReference type="NCBI Taxonomy" id="2912854"/>
    <lineage>
        <taxon>Bacteria</taxon>
        <taxon>Pseudomonadati</taxon>
        <taxon>Pseudomonadota</taxon>
        <taxon>Alphaproteobacteria</taxon>
        <taxon>Hyphomicrobiales</taxon>
        <taxon>Phyllobacteriaceae</taxon>
        <taxon>Mesorhizobium</taxon>
    </lineage>
</organism>
<evidence type="ECO:0000313" key="2">
    <source>
        <dbReference type="Proteomes" id="UP001201701"/>
    </source>
</evidence>
<reference evidence="1 2" key="1">
    <citation type="submission" date="2022-02" db="EMBL/GenBank/DDBJ databases">
        <title>Draft genome sequence of Mezorhizobium retamae strain IRAMC:0171 isolated from Retama raetam nodules.</title>
        <authorList>
            <person name="Bengaied R."/>
            <person name="Sbissi I."/>
            <person name="Huber K."/>
            <person name="Ghodbane F."/>
            <person name="Nouioui I."/>
            <person name="Tarhouni M."/>
            <person name="Gtari M."/>
        </authorList>
    </citation>
    <scope>NUCLEOTIDE SEQUENCE [LARGE SCALE GENOMIC DNA]</scope>
    <source>
        <strain evidence="1 2">IRAMC:0171</strain>
    </source>
</reference>
<name>A0ABS9QCV6_9HYPH</name>
<gene>
    <name evidence="1" type="ORF">L4923_06825</name>
</gene>
<keyword evidence="2" id="KW-1185">Reference proteome</keyword>
<evidence type="ECO:0000313" key="1">
    <source>
        <dbReference type="EMBL" id="MCG7504733.1"/>
    </source>
</evidence>
<comment type="caution">
    <text evidence="1">The sequence shown here is derived from an EMBL/GenBank/DDBJ whole genome shotgun (WGS) entry which is preliminary data.</text>
</comment>
<accession>A0ABS9QCV6</accession>
<dbReference type="RefSeq" id="WP_239363005.1">
    <property type="nucleotide sequence ID" value="NZ_JAKREW010000004.1"/>
</dbReference>
<dbReference type="EMBL" id="JAKREW010000004">
    <property type="protein sequence ID" value="MCG7504733.1"/>
    <property type="molecule type" value="Genomic_DNA"/>
</dbReference>
<sequence length="458" mass="49661">MPIWPSGPSRASYASVILLSTAMALLPLPTWAQGLGLTPEQMREDLVVLRDTWLPRDKSFDDAERRDFDRVVEAAFSNADAMSAADFALAVQKAAATSGNGHSTAAIGAALRTLPIRAWWFADGLYVVSTDEAHRDLLGARIIKLGELSSEEALVRVTPFISGTGTRVRYLSAAFLTSPDVLRAIGASTDDNVTLAISKDGNTNDITLAPASSRAPGDEGQPTKRVYSILVPDAQDNPNRWPHVLDTIAERSPTYAARTDVEQRWLDPDQRVLYLRSNSINGLGETPLQLKLGEILAKSVVAKHPRAVVIDLRFNNGGDFFNTILFSQALPKLMPRDGRIMVLVGRATFSAALVTAAMLKGASQGNVMLIGEPMGDAGHFWAEGDDVKLPNSGIEVHYSDAFQDYETGCEDPDKCYWPTVAFGPRGISLKPDILIDPTFADYAAGRDPVLEKAIELAR</sequence>
<dbReference type="SUPFAM" id="SSF52096">
    <property type="entry name" value="ClpP/crotonase"/>
    <property type="match status" value="1"/>
</dbReference>